<dbReference type="EMBL" id="JAHRGL010000001">
    <property type="protein sequence ID" value="MBV2131481.1"/>
    <property type="molecule type" value="Genomic_DNA"/>
</dbReference>
<feature type="domain" description="DUF6316" evidence="1">
    <location>
        <begin position="5"/>
        <end position="54"/>
    </location>
</feature>
<dbReference type="RefSeq" id="WP_217679383.1">
    <property type="nucleotide sequence ID" value="NZ_JAHRGL010000001.1"/>
</dbReference>
<keyword evidence="3" id="KW-1185">Reference proteome</keyword>
<dbReference type="Pfam" id="PF19837">
    <property type="entry name" value="DUF6316"/>
    <property type="match status" value="1"/>
</dbReference>
<name>A0ABS6MRP7_9GAMM</name>
<evidence type="ECO:0000259" key="1">
    <source>
        <dbReference type="Pfam" id="PF19837"/>
    </source>
</evidence>
<dbReference type="InterPro" id="IPR045630">
    <property type="entry name" value="DUF6316"/>
</dbReference>
<sequence length="68" mass="7905">MYGKRQYDPAPATYYRTDRISTVNGQYFFATREGTLEGPFFTRFDAQQGASRYSRLHSSKVAPSPRRF</sequence>
<reference evidence="2 3" key="1">
    <citation type="submission" date="2021-06" db="EMBL/GenBank/DDBJ databases">
        <title>Differences between aerobic and microaerobic xylene degrading microbial communities.</title>
        <authorList>
            <person name="Banerjee S."/>
            <person name="Tancsics A."/>
        </authorList>
    </citation>
    <scope>NUCLEOTIDE SEQUENCE [LARGE SCALE GENOMIC DNA]</scope>
    <source>
        <strain evidence="2 3">MAP12</strain>
    </source>
</reference>
<proteinExistence type="predicted"/>
<comment type="caution">
    <text evidence="2">The sequence shown here is derived from an EMBL/GenBank/DDBJ whole genome shotgun (WGS) entry which is preliminary data.</text>
</comment>
<accession>A0ABS6MRP7</accession>
<evidence type="ECO:0000313" key="2">
    <source>
        <dbReference type="EMBL" id="MBV2131481.1"/>
    </source>
</evidence>
<protein>
    <recommendedName>
        <fullName evidence="1">DUF6316 domain-containing protein</fullName>
    </recommendedName>
</protein>
<gene>
    <name evidence="2" type="ORF">KRX52_01560</name>
</gene>
<evidence type="ECO:0000313" key="3">
    <source>
        <dbReference type="Proteomes" id="UP000813068"/>
    </source>
</evidence>
<dbReference type="Proteomes" id="UP000813068">
    <property type="component" value="Unassembled WGS sequence"/>
</dbReference>
<organism evidence="2 3">
    <name type="scientific">Geopseudomonas aromaticivorans</name>
    <dbReference type="NCBI Taxonomy" id="2849492"/>
    <lineage>
        <taxon>Bacteria</taxon>
        <taxon>Pseudomonadati</taxon>
        <taxon>Pseudomonadota</taxon>
        <taxon>Gammaproteobacteria</taxon>
        <taxon>Pseudomonadales</taxon>
        <taxon>Pseudomonadaceae</taxon>
        <taxon>Geopseudomonas</taxon>
    </lineage>
</organism>